<protein>
    <submittedName>
        <fullName evidence="6">FAD-dependent oxidoreductase</fullName>
    </submittedName>
</protein>
<name>A0ABT8M5V7_9EURY</name>
<keyword evidence="1" id="KW-0001">2Fe-2S</keyword>
<evidence type="ECO:0000313" key="6">
    <source>
        <dbReference type="EMBL" id="MDN7023323.1"/>
    </source>
</evidence>
<keyword evidence="3" id="KW-0408">Iron</keyword>
<dbReference type="SUPFAM" id="SSF51905">
    <property type="entry name" value="FAD/NAD(P)-binding domain"/>
    <property type="match status" value="1"/>
</dbReference>
<dbReference type="InterPro" id="IPR006076">
    <property type="entry name" value="FAD-dep_OxRdtase"/>
</dbReference>
<feature type="domain" description="Rieske" evidence="5">
    <location>
        <begin position="426"/>
        <end position="514"/>
    </location>
</feature>
<keyword evidence="7" id="KW-1185">Reference proteome</keyword>
<evidence type="ECO:0000256" key="1">
    <source>
        <dbReference type="ARBA" id="ARBA00022714"/>
    </source>
</evidence>
<evidence type="ECO:0000256" key="3">
    <source>
        <dbReference type="ARBA" id="ARBA00023004"/>
    </source>
</evidence>
<dbReference type="InterPro" id="IPR017941">
    <property type="entry name" value="Rieske_2Fe-2S"/>
</dbReference>
<dbReference type="Gene3D" id="2.102.10.10">
    <property type="entry name" value="Rieske [2Fe-2S] iron-sulphur domain"/>
    <property type="match status" value="1"/>
</dbReference>
<dbReference type="PROSITE" id="PS51296">
    <property type="entry name" value="RIESKE"/>
    <property type="match status" value="1"/>
</dbReference>
<organism evidence="6 7">
    <name type="scientific">Methanoculleus frigidifontis</name>
    <dbReference type="NCBI Taxonomy" id="2584085"/>
    <lineage>
        <taxon>Archaea</taxon>
        <taxon>Methanobacteriati</taxon>
        <taxon>Methanobacteriota</taxon>
        <taxon>Stenosarchaea group</taxon>
        <taxon>Methanomicrobia</taxon>
        <taxon>Methanomicrobiales</taxon>
        <taxon>Methanomicrobiaceae</taxon>
        <taxon>Methanoculleus</taxon>
    </lineage>
</organism>
<dbReference type="EMBL" id="VCYH01000001">
    <property type="protein sequence ID" value="MDN7023323.1"/>
    <property type="molecule type" value="Genomic_DNA"/>
</dbReference>
<reference evidence="6" key="1">
    <citation type="submission" date="2019-05" db="EMBL/GenBank/DDBJ databases">
        <title>Methanoculleus sp. FWC-SCC1, a methanogenic archaeon isolated from deep marine cold seep.</title>
        <authorList>
            <person name="Chen Y.-W."/>
            <person name="Chen S.-C."/>
            <person name="Teng N.-H."/>
            <person name="Lai M.-C."/>
        </authorList>
    </citation>
    <scope>NUCLEOTIDE SEQUENCE</scope>
    <source>
        <strain evidence="6">FWC-SCC1</strain>
    </source>
</reference>
<dbReference type="Proteomes" id="UP001168338">
    <property type="component" value="Unassembled WGS sequence"/>
</dbReference>
<dbReference type="Pfam" id="PF00355">
    <property type="entry name" value="Rieske"/>
    <property type="match status" value="1"/>
</dbReference>
<evidence type="ECO:0000259" key="5">
    <source>
        <dbReference type="PROSITE" id="PS51296"/>
    </source>
</evidence>
<evidence type="ECO:0000256" key="2">
    <source>
        <dbReference type="ARBA" id="ARBA00022723"/>
    </source>
</evidence>
<keyword evidence="4" id="KW-0411">Iron-sulfur</keyword>
<proteinExistence type="predicted"/>
<comment type="caution">
    <text evidence="6">The sequence shown here is derived from an EMBL/GenBank/DDBJ whole genome shotgun (WGS) entry which is preliminary data.</text>
</comment>
<dbReference type="PANTHER" id="PTHR13847:SF274">
    <property type="entry name" value="RIESKE 2FE-2S IRON-SULFUR PROTEIN YHFW-RELATED"/>
    <property type="match status" value="1"/>
</dbReference>
<evidence type="ECO:0000313" key="7">
    <source>
        <dbReference type="Proteomes" id="UP001168338"/>
    </source>
</evidence>
<gene>
    <name evidence="6" type="ORF">FGU65_00145</name>
</gene>
<keyword evidence="2" id="KW-0479">Metal-binding</keyword>
<dbReference type="RefSeq" id="WP_301662378.1">
    <property type="nucleotide sequence ID" value="NZ_VCYH01000001.1"/>
</dbReference>
<sequence>MTDPGRETPEIPGRAESLWIATTPETDYPPLPGGLEVDVAIIGGGIAGLTTALLLKEAGRSVAVIEAGRIAAGVTGHTTAKVTSLHRLIYRHLIDRVGEEKARLYGEANQAAIETIDAFVRKYGITCDFARRPAYTFARMKQSLDSIHGEVDAAKRLGLPATFVDDLPLPINSPGAVLFDNQAEFHPRKYLLGLAGQIDGDGSSIFEQTRVVDVKEGNPCTVVTDRGEVTAGDVVLATHFPIIDKPGSYFARMRQERSYILGLRIDEPFPDGMFISAEGAVVSLRSQPTQSGDLVLIGGGNHATGVVGHTEARYRMLEGYARTIYTVRSVEYRWSTQDTMPADRIPYIGLLAEGHEHLYVATGFGKWGMTNGTAAGMILTDLLLGSPSPWGEVFDPARFEKRPQPKEEIREWLGAAGGTVEIPGDILDAALSQLGNGSGIVLQHNEQKVAVYRDTEGRIHSLDPTCMHMACQVSWNDAERSWDCPCHGSRYDALGRVIESPTVNDLKQKEIRRI</sequence>
<dbReference type="PANTHER" id="PTHR13847">
    <property type="entry name" value="SARCOSINE DEHYDROGENASE-RELATED"/>
    <property type="match status" value="1"/>
</dbReference>
<dbReference type="InterPro" id="IPR036188">
    <property type="entry name" value="FAD/NAD-bd_sf"/>
</dbReference>
<dbReference type="Gene3D" id="3.50.50.60">
    <property type="entry name" value="FAD/NAD(P)-binding domain"/>
    <property type="match status" value="1"/>
</dbReference>
<evidence type="ECO:0000256" key="4">
    <source>
        <dbReference type="ARBA" id="ARBA00023014"/>
    </source>
</evidence>
<dbReference type="SUPFAM" id="SSF50022">
    <property type="entry name" value="ISP domain"/>
    <property type="match status" value="1"/>
</dbReference>
<dbReference type="InterPro" id="IPR036922">
    <property type="entry name" value="Rieske_2Fe-2S_sf"/>
</dbReference>
<dbReference type="Gene3D" id="3.30.9.10">
    <property type="entry name" value="D-Amino Acid Oxidase, subunit A, domain 2"/>
    <property type="match status" value="1"/>
</dbReference>
<dbReference type="Pfam" id="PF01266">
    <property type="entry name" value="DAO"/>
    <property type="match status" value="1"/>
</dbReference>
<accession>A0ABT8M5V7</accession>